<dbReference type="GO" id="GO:0005736">
    <property type="term" value="C:RNA polymerase I complex"/>
    <property type="evidence" value="ECO:0007669"/>
    <property type="project" value="UniProtKB-ARBA"/>
</dbReference>
<evidence type="ECO:0000313" key="10">
    <source>
        <dbReference type="EMBL" id="KAF2234110.1"/>
    </source>
</evidence>
<organism evidence="10 11">
    <name type="scientific">Viridothelium virens</name>
    <name type="common">Speckled blister lichen</name>
    <name type="synonym">Trypethelium virens</name>
    <dbReference type="NCBI Taxonomy" id="1048519"/>
    <lineage>
        <taxon>Eukaryota</taxon>
        <taxon>Fungi</taxon>
        <taxon>Dikarya</taxon>
        <taxon>Ascomycota</taxon>
        <taxon>Pezizomycotina</taxon>
        <taxon>Dothideomycetes</taxon>
        <taxon>Dothideomycetes incertae sedis</taxon>
        <taxon>Trypetheliales</taxon>
        <taxon>Trypetheliaceae</taxon>
        <taxon>Viridothelium</taxon>
    </lineage>
</organism>
<evidence type="ECO:0000259" key="9">
    <source>
        <dbReference type="Pfam" id="PF17875"/>
    </source>
</evidence>
<sequence length="262" mass="29370">MASEKSIIAEAESHAVNDPLSSKADRKKSHKKRKGDQDGSTPKKKRRTGNAAANPNHSYPLSQPLFFLETYSLWLPVSPVSYSRALEGSCAEYLSPLLLTYYQPFRGIVLSYENARLSDTLNHSASVSTTILAKSSDEYAGSFVWLTADFVIFRPRKGASINGWVNIQAQSHLSLICWNLFNASIPRKRLPRDWTWKADPQSSNNGDGHHQRRLHTSTGHFVNAAGEEVREWLNFRIQNIEAARTTGKERGFVSIHGTLLDD</sequence>
<keyword evidence="6 7" id="KW-0539">Nucleus</keyword>
<evidence type="ECO:0000256" key="6">
    <source>
        <dbReference type="ARBA" id="ARBA00023242"/>
    </source>
</evidence>
<comment type="similarity">
    <text evidence="2">Belongs to the eukaryotic RPA43 RNA polymerase subunit family.</text>
</comment>
<dbReference type="PANTHER" id="PTHR12709:SF5">
    <property type="entry name" value="DNA-DIRECTED RNA POLYMERASE I SUBUNIT RPA43"/>
    <property type="match status" value="1"/>
</dbReference>
<dbReference type="Gene3D" id="3.30.1490.120">
    <property type="entry name" value="RNA polymerase Rpb7-like, N-terminal domain"/>
    <property type="match status" value="1"/>
</dbReference>
<dbReference type="InterPro" id="IPR041178">
    <property type="entry name" value="RPA43_OB"/>
</dbReference>
<feature type="region of interest" description="Disordered" evidence="8">
    <location>
        <begin position="1"/>
        <end position="57"/>
    </location>
</feature>
<evidence type="ECO:0000256" key="2">
    <source>
        <dbReference type="ARBA" id="ARBA00005930"/>
    </source>
</evidence>
<dbReference type="Gene3D" id="2.40.50.1060">
    <property type="match status" value="1"/>
</dbReference>
<keyword evidence="5 7" id="KW-0804">Transcription</keyword>
<dbReference type="InterPro" id="IPR045113">
    <property type="entry name" value="Rpb7-like"/>
</dbReference>
<comment type="subcellular location">
    <subcellularLocation>
        <location evidence="1">Nucleus</location>
        <location evidence="1">Nucleolus</location>
    </subcellularLocation>
</comment>
<dbReference type="Proteomes" id="UP000800092">
    <property type="component" value="Unassembled WGS sequence"/>
</dbReference>
<evidence type="ECO:0000313" key="11">
    <source>
        <dbReference type="Proteomes" id="UP000800092"/>
    </source>
</evidence>
<dbReference type="OrthoDB" id="10250504at2759"/>
<dbReference type="FunFam" id="3.30.1490.120:FF:000004">
    <property type="entry name" value="RNA polymerase I subunit Rpa43"/>
    <property type="match status" value="1"/>
</dbReference>
<keyword evidence="4" id="KW-0597">Phosphoprotein</keyword>
<proteinExistence type="inferred from homology"/>
<reference evidence="10" key="1">
    <citation type="journal article" date="2020" name="Stud. Mycol.">
        <title>101 Dothideomycetes genomes: a test case for predicting lifestyles and emergence of pathogens.</title>
        <authorList>
            <person name="Haridas S."/>
            <person name="Albert R."/>
            <person name="Binder M."/>
            <person name="Bloem J."/>
            <person name="Labutti K."/>
            <person name="Salamov A."/>
            <person name="Andreopoulos B."/>
            <person name="Baker S."/>
            <person name="Barry K."/>
            <person name="Bills G."/>
            <person name="Bluhm B."/>
            <person name="Cannon C."/>
            <person name="Castanera R."/>
            <person name="Culley D."/>
            <person name="Daum C."/>
            <person name="Ezra D."/>
            <person name="Gonzalez J."/>
            <person name="Henrissat B."/>
            <person name="Kuo A."/>
            <person name="Liang C."/>
            <person name="Lipzen A."/>
            <person name="Lutzoni F."/>
            <person name="Magnuson J."/>
            <person name="Mondo S."/>
            <person name="Nolan M."/>
            <person name="Ohm R."/>
            <person name="Pangilinan J."/>
            <person name="Park H.-J."/>
            <person name="Ramirez L."/>
            <person name="Alfaro M."/>
            <person name="Sun H."/>
            <person name="Tritt A."/>
            <person name="Yoshinaga Y."/>
            <person name="Zwiers L.-H."/>
            <person name="Turgeon B."/>
            <person name="Goodwin S."/>
            <person name="Spatafora J."/>
            <person name="Crous P."/>
            <person name="Grigoriev I."/>
        </authorList>
    </citation>
    <scope>NUCLEOTIDE SEQUENCE</scope>
    <source>
        <strain evidence="10">Tuck. ex Michener</strain>
    </source>
</reference>
<evidence type="ECO:0000256" key="4">
    <source>
        <dbReference type="ARBA" id="ARBA00022553"/>
    </source>
</evidence>
<evidence type="ECO:0000256" key="3">
    <source>
        <dbReference type="ARBA" id="ARBA00022478"/>
    </source>
</evidence>
<evidence type="ECO:0000256" key="8">
    <source>
        <dbReference type="SAM" id="MobiDB-lite"/>
    </source>
</evidence>
<dbReference type="AlphaFoldDB" id="A0A6A6H8W1"/>
<accession>A0A6A6H8W1</accession>
<gene>
    <name evidence="10" type="ORF">EV356DRAFT_502742</name>
</gene>
<feature type="domain" description="RPA43 OB" evidence="9">
    <location>
        <begin position="155"/>
        <end position="260"/>
    </location>
</feature>
<name>A0A6A6H8W1_VIRVR</name>
<protein>
    <recommendedName>
        <fullName evidence="7">DNA-directed RNA polymerase subunit</fullName>
    </recommendedName>
</protein>
<evidence type="ECO:0000256" key="1">
    <source>
        <dbReference type="ARBA" id="ARBA00004604"/>
    </source>
</evidence>
<evidence type="ECO:0000256" key="7">
    <source>
        <dbReference type="RuleBase" id="RU369086"/>
    </source>
</evidence>
<keyword evidence="3 7" id="KW-0240">DNA-directed RNA polymerase</keyword>
<feature type="compositionally biased region" description="Basic residues" evidence="8">
    <location>
        <begin position="25"/>
        <end position="34"/>
    </location>
</feature>
<evidence type="ECO:0000256" key="5">
    <source>
        <dbReference type="ARBA" id="ARBA00023163"/>
    </source>
</evidence>
<dbReference type="EMBL" id="ML991801">
    <property type="protein sequence ID" value="KAF2234110.1"/>
    <property type="molecule type" value="Genomic_DNA"/>
</dbReference>
<dbReference type="Pfam" id="PF17875">
    <property type="entry name" value="RPA43_OB"/>
    <property type="match status" value="1"/>
</dbReference>
<keyword evidence="11" id="KW-1185">Reference proteome</keyword>
<dbReference type="PANTHER" id="PTHR12709">
    <property type="entry name" value="DNA-DIRECTED RNA POLYMERASE II, III"/>
    <property type="match status" value="1"/>
</dbReference>
<dbReference type="GO" id="GO:0006362">
    <property type="term" value="P:transcription elongation by RNA polymerase I"/>
    <property type="evidence" value="ECO:0007669"/>
    <property type="project" value="UniProtKB-ARBA"/>
</dbReference>
<dbReference type="GO" id="GO:0006361">
    <property type="term" value="P:transcription initiation at RNA polymerase I promoter"/>
    <property type="evidence" value="ECO:0007669"/>
    <property type="project" value="UniProtKB-ARBA"/>
</dbReference>
<dbReference type="InterPro" id="IPR036898">
    <property type="entry name" value="RNA_pol_Rpb7-like_N_sf"/>
</dbReference>
<comment type="function">
    <text evidence="7">DNA-dependent RNA polymerase which catalyzes the transcription of DNA into RNA using the four ribonucleoside triphosphates as substrates.</text>
</comment>